<gene>
    <name evidence="5" type="ORF">ACFOJ9_04965</name>
</gene>
<evidence type="ECO:0000313" key="5">
    <source>
        <dbReference type="EMBL" id="MFC3321134.1"/>
    </source>
</evidence>
<dbReference type="Gene3D" id="3.40.50.300">
    <property type="entry name" value="P-loop containing nucleotide triphosphate hydrolases"/>
    <property type="match status" value="1"/>
</dbReference>
<protein>
    <submittedName>
        <fullName evidence="5">ATP-binding cassette domain-containing protein</fullName>
    </submittedName>
</protein>
<dbReference type="CDD" id="cd03215">
    <property type="entry name" value="ABC_Carb_Monos_II"/>
    <property type="match status" value="1"/>
</dbReference>
<dbReference type="Pfam" id="PF00005">
    <property type="entry name" value="ABC_tran"/>
    <property type="match status" value="1"/>
</dbReference>
<dbReference type="PANTHER" id="PTHR43790:SF4">
    <property type="entry name" value="GUANOSINE IMPORT ATP-BINDING PROTEIN NUPO"/>
    <property type="match status" value="1"/>
</dbReference>
<sequence length="241" mass="25833">MRAVSTRRDTEGPALDGISLDIRPGEIIGVAGVEGNGQRTLVRAISALADVVSGEISIDRTDVTRAPLAARRAAGLRVIPFERNVEGLSLTSSLWENWAARGLLQRPLLSTISPSALRKQCDTALKQWDVRYSDVGQRAGSLSGGNAQKVILSREMDENARLVLAAQPTRGLDIGATSFVWESMLDARARGCGLLFISSDLDEIFDISDRVVVMLSGRIVAEFRPPYDITAVGAAMTGVLG</sequence>
<dbReference type="PROSITE" id="PS00211">
    <property type="entry name" value="ABC_TRANSPORTER_1"/>
    <property type="match status" value="1"/>
</dbReference>
<evidence type="ECO:0000256" key="2">
    <source>
        <dbReference type="ARBA" id="ARBA00022741"/>
    </source>
</evidence>
<dbReference type="GO" id="GO:0005524">
    <property type="term" value="F:ATP binding"/>
    <property type="evidence" value="ECO:0007669"/>
    <property type="project" value="UniProtKB-KW"/>
</dbReference>
<dbReference type="InterPro" id="IPR003439">
    <property type="entry name" value="ABC_transporter-like_ATP-bd"/>
</dbReference>
<evidence type="ECO:0000313" key="6">
    <source>
        <dbReference type="Proteomes" id="UP001595648"/>
    </source>
</evidence>
<name>A0ABV7MIY8_9HYPH</name>
<evidence type="ECO:0000259" key="4">
    <source>
        <dbReference type="PROSITE" id="PS50893"/>
    </source>
</evidence>
<dbReference type="RefSeq" id="WP_378987566.1">
    <property type="nucleotide sequence ID" value="NZ_JBHRVD010000001.1"/>
</dbReference>
<dbReference type="PROSITE" id="PS50893">
    <property type="entry name" value="ABC_TRANSPORTER_2"/>
    <property type="match status" value="1"/>
</dbReference>
<keyword evidence="6" id="KW-1185">Reference proteome</keyword>
<accession>A0ABV7MIY8</accession>
<comment type="caution">
    <text evidence="5">The sequence shown here is derived from an EMBL/GenBank/DDBJ whole genome shotgun (WGS) entry which is preliminary data.</text>
</comment>
<dbReference type="EMBL" id="JBHRVD010000001">
    <property type="protein sequence ID" value="MFC3321134.1"/>
    <property type="molecule type" value="Genomic_DNA"/>
</dbReference>
<feature type="domain" description="ABC transporter" evidence="4">
    <location>
        <begin position="1"/>
        <end position="241"/>
    </location>
</feature>
<organism evidence="5 6">
    <name type="scientific">Mesorhizobium cantuariense</name>
    <dbReference type="NCBI Taxonomy" id="1300275"/>
    <lineage>
        <taxon>Bacteria</taxon>
        <taxon>Pseudomonadati</taxon>
        <taxon>Pseudomonadota</taxon>
        <taxon>Alphaproteobacteria</taxon>
        <taxon>Hyphomicrobiales</taxon>
        <taxon>Phyllobacteriaceae</taxon>
        <taxon>Mesorhizobium</taxon>
    </lineage>
</organism>
<dbReference type="InterPro" id="IPR050107">
    <property type="entry name" value="ABC_carbohydrate_import_ATPase"/>
</dbReference>
<evidence type="ECO:0000256" key="3">
    <source>
        <dbReference type="ARBA" id="ARBA00022840"/>
    </source>
</evidence>
<dbReference type="Proteomes" id="UP001595648">
    <property type="component" value="Unassembled WGS sequence"/>
</dbReference>
<dbReference type="PANTHER" id="PTHR43790">
    <property type="entry name" value="CARBOHYDRATE TRANSPORT ATP-BINDING PROTEIN MG119-RELATED"/>
    <property type="match status" value="1"/>
</dbReference>
<dbReference type="InterPro" id="IPR017871">
    <property type="entry name" value="ABC_transporter-like_CS"/>
</dbReference>
<evidence type="ECO:0000256" key="1">
    <source>
        <dbReference type="ARBA" id="ARBA00005417"/>
    </source>
</evidence>
<keyword evidence="3 5" id="KW-0067">ATP-binding</keyword>
<comment type="similarity">
    <text evidence="1">Belongs to the ABC transporter superfamily.</text>
</comment>
<dbReference type="InterPro" id="IPR027417">
    <property type="entry name" value="P-loop_NTPase"/>
</dbReference>
<proteinExistence type="inferred from homology"/>
<reference evidence="6" key="1">
    <citation type="journal article" date="2019" name="Int. J. Syst. Evol. Microbiol.">
        <title>The Global Catalogue of Microorganisms (GCM) 10K type strain sequencing project: providing services to taxonomists for standard genome sequencing and annotation.</title>
        <authorList>
            <consortium name="The Broad Institute Genomics Platform"/>
            <consortium name="The Broad Institute Genome Sequencing Center for Infectious Disease"/>
            <person name="Wu L."/>
            <person name="Ma J."/>
        </authorList>
    </citation>
    <scope>NUCLEOTIDE SEQUENCE [LARGE SCALE GENOMIC DNA]</scope>
    <source>
        <strain evidence="6">ICMP 19515</strain>
    </source>
</reference>
<dbReference type="SUPFAM" id="SSF52540">
    <property type="entry name" value="P-loop containing nucleoside triphosphate hydrolases"/>
    <property type="match status" value="1"/>
</dbReference>
<keyword evidence="2" id="KW-0547">Nucleotide-binding</keyword>